<organism evidence="1">
    <name type="scientific">Brassica oleracea</name>
    <name type="common">Wild cabbage</name>
    <dbReference type="NCBI Taxonomy" id="3712"/>
    <lineage>
        <taxon>Eukaryota</taxon>
        <taxon>Viridiplantae</taxon>
        <taxon>Streptophyta</taxon>
        <taxon>Embryophyta</taxon>
        <taxon>Tracheophyta</taxon>
        <taxon>Spermatophyta</taxon>
        <taxon>Magnoliopsida</taxon>
        <taxon>eudicotyledons</taxon>
        <taxon>Gunneridae</taxon>
        <taxon>Pentapetalae</taxon>
        <taxon>rosids</taxon>
        <taxon>malvids</taxon>
        <taxon>Brassicales</taxon>
        <taxon>Brassicaceae</taxon>
        <taxon>Brassiceae</taxon>
        <taxon>Brassica</taxon>
    </lineage>
</organism>
<protein>
    <recommendedName>
        <fullName evidence="2">CCHC-type domain-containing protein</fullName>
    </recommendedName>
</protein>
<dbReference type="AlphaFoldDB" id="A0A3P6EZZ6"/>
<dbReference type="GO" id="GO:0008270">
    <property type="term" value="F:zinc ion binding"/>
    <property type="evidence" value="ECO:0007669"/>
    <property type="project" value="InterPro"/>
</dbReference>
<sequence length="156" mass="17834">MEIAKLPIKKCFSWNGRNKSFMGFMVDDNMKEKERRGRFCDSPKVLQCHECKGFGHVADECANLQKRKKKTVTKSDSKSESDYGEELKSIVAFTTFMSVKPATGVKNVIYWRLHRYEMHAAATDTATAAPESFCIEEWISTKVSACLSSLWCCWTH</sequence>
<dbReference type="InterPro" id="IPR036875">
    <property type="entry name" value="Znf_CCHC_sf"/>
</dbReference>
<accession>A0A3P6EZZ6</accession>
<reference evidence="1" key="1">
    <citation type="submission" date="2018-11" db="EMBL/GenBank/DDBJ databases">
        <authorList>
            <consortium name="Genoscope - CEA"/>
            <person name="William W."/>
        </authorList>
    </citation>
    <scope>NUCLEOTIDE SEQUENCE</scope>
</reference>
<evidence type="ECO:0000313" key="1">
    <source>
        <dbReference type="EMBL" id="VDD36679.1"/>
    </source>
</evidence>
<dbReference type="SUPFAM" id="SSF57756">
    <property type="entry name" value="Retrovirus zinc finger-like domains"/>
    <property type="match status" value="1"/>
</dbReference>
<dbReference type="GO" id="GO:0003676">
    <property type="term" value="F:nucleic acid binding"/>
    <property type="evidence" value="ECO:0007669"/>
    <property type="project" value="InterPro"/>
</dbReference>
<proteinExistence type="predicted"/>
<name>A0A3P6EZZ6_BRAOL</name>
<gene>
    <name evidence="1" type="ORF">BOLC7T42239H</name>
</gene>
<dbReference type="EMBL" id="LR031876">
    <property type="protein sequence ID" value="VDD36679.1"/>
    <property type="molecule type" value="Genomic_DNA"/>
</dbReference>
<evidence type="ECO:0008006" key="2">
    <source>
        <dbReference type="Google" id="ProtNLM"/>
    </source>
</evidence>